<dbReference type="InterPro" id="IPR011625">
    <property type="entry name" value="A2M_N_BRD"/>
</dbReference>
<dbReference type="FunFam" id="3.80.10.10:FF:000837">
    <property type="entry name" value="Tubulin folding cofactor E-like a"/>
    <property type="match status" value="1"/>
</dbReference>
<dbReference type="SMART" id="SM01361">
    <property type="entry name" value="A2M_recep"/>
    <property type="match status" value="1"/>
</dbReference>
<proteinExistence type="inferred from homology"/>
<dbReference type="SUPFAM" id="SSF49410">
    <property type="entry name" value="Alpha-macroglobulin receptor domain"/>
    <property type="match status" value="1"/>
</dbReference>
<keyword evidence="8" id="KW-0325">Glycoprotein</keyword>
<dbReference type="GO" id="GO:0005615">
    <property type="term" value="C:extracellular space"/>
    <property type="evidence" value="ECO:0007669"/>
    <property type="project" value="InterPro"/>
</dbReference>
<evidence type="ECO:0000256" key="6">
    <source>
        <dbReference type="ARBA" id="ARBA00022900"/>
    </source>
</evidence>
<dbReference type="InterPro" id="IPR047991">
    <property type="entry name" value="TBCEL_Ubl"/>
</dbReference>
<evidence type="ECO:0000256" key="4">
    <source>
        <dbReference type="ARBA" id="ARBA00022690"/>
    </source>
</evidence>
<dbReference type="SUPFAM" id="SSF48239">
    <property type="entry name" value="Terpenoid cyclases/Protein prenyltransferases"/>
    <property type="match status" value="1"/>
</dbReference>
<dbReference type="SMART" id="SM01360">
    <property type="entry name" value="A2M"/>
    <property type="match status" value="1"/>
</dbReference>
<dbReference type="InterPro" id="IPR032675">
    <property type="entry name" value="LRR_dom_sf"/>
</dbReference>
<keyword evidence="3" id="KW-0964">Secreted</keyword>
<dbReference type="Gene3D" id="1.50.10.20">
    <property type="match status" value="1"/>
</dbReference>
<protein>
    <submittedName>
        <fullName evidence="11">Alpha-2-macroglobulin</fullName>
    </submittedName>
</protein>
<dbReference type="EMBL" id="CP026245">
    <property type="protein sequence ID" value="AWO98499.1"/>
    <property type="molecule type" value="Genomic_DNA"/>
</dbReference>
<dbReference type="FunFam" id="2.60.40.1930:FF:000001">
    <property type="entry name" value="CD109 isoform 3"/>
    <property type="match status" value="1"/>
</dbReference>
<evidence type="ECO:0000256" key="8">
    <source>
        <dbReference type="ARBA" id="ARBA00023180"/>
    </source>
</evidence>
<dbReference type="Pfam" id="PF14560">
    <property type="entry name" value="Ubiquitin_2"/>
    <property type="match status" value="1"/>
</dbReference>
<dbReference type="PANTHER" id="PTHR11412:SF150">
    <property type="entry name" value="ALPHA-2-MACROGLOBULIN-RELATED"/>
    <property type="match status" value="1"/>
</dbReference>
<dbReference type="InterPro" id="IPR001599">
    <property type="entry name" value="Macroglobln_a2"/>
</dbReference>
<keyword evidence="12" id="KW-1185">Reference proteome</keyword>
<dbReference type="Gene3D" id="2.60.40.10">
    <property type="entry name" value="Immunoglobulins"/>
    <property type="match status" value="2"/>
</dbReference>
<dbReference type="PROSITE" id="PS00477">
    <property type="entry name" value="ALPHA_2_MACROGLOBULIN"/>
    <property type="match status" value="1"/>
</dbReference>
<dbReference type="GO" id="GO:0007399">
    <property type="term" value="P:nervous system development"/>
    <property type="evidence" value="ECO:0007669"/>
    <property type="project" value="UniProtKB-ARBA"/>
</dbReference>
<dbReference type="InterPro" id="IPR002890">
    <property type="entry name" value="MG2"/>
</dbReference>
<dbReference type="InterPro" id="IPR040839">
    <property type="entry name" value="MG4"/>
</dbReference>
<dbReference type="InterPro" id="IPR000626">
    <property type="entry name" value="Ubiquitin-like_dom"/>
</dbReference>
<dbReference type="GO" id="GO:0004867">
    <property type="term" value="F:serine-type endopeptidase inhibitor activity"/>
    <property type="evidence" value="ECO:0007669"/>
    <property type="project" value="UniProtKB-KW"/>
</dbReference>
<dbReference type="Pfam" id="PF17789">
    <property type="entry name" value="MG4"/>
    <property type="match status" value="1"/>
</dbReference>
<dbReference type="Pfam" id="PF07703">
    <property type="entry name" value="A2M_BRD"/>
    <property type="match status" value="1"/>
</dbReference>
<dbReference type="InterPro" id="IPR008930">
    <property type="entry name" value="Terpenoid_cyclase/PrenylTrfase"/>
</dbReference>
<dbReference type="InterPro" id="IPR050473">
    <property type="entry name" value="A2M/Complement_sys"/>
</dbReference>
<dbReference type="Gene3D" id="3.80.10.10">
    <property type="entry name" value="Ribonuclease Inhibitor"/>
    <property type="match status" value="2"/>
</dbReference>
<keyword evidence="4" id="KW-0646">Protease inhibitor</keyword>
<accession>A0A2U9B3I5</accession>
<dbReference type="InterPro" id="IPR011626">
    <property type="entry name" value="Alpha-macroglobulin_TED"/>
</dbReference>
<name>A0A2U9B3I5_SCOMX</name>
<evidence type="ECO:0000313" key="11">
    <source>
        <dbReference type="EMBL" id="AWO98499.1"/>
    </source>
</evidence>
<dbReference type="SUPFAM" id="SSF52058">
    <property type="entry name" value="L domain-like"/>
    <property type="match status" value="1"/>
</dbReference>
<comment type="subcellular location">
    <subcellularLocation>
        <location evidence="1">Secreted</location>
    </subcellularLocation>
</comment>
<dbReference type="InterPro" id="IPR041555">
    <property type="entry name" value="MG3"/>
</dbReference>
<evidence type="ECO:0000256" key="7">
    <source>
        <dbReference type="ARBA" id="ARBA00023157"/>
    </source>
</evidence>
<evidence type="ECO:0000256" key="2">
    <source>
        <dbReference type="ARBA" id="ARBA00010952"/>
    </source>
</evidence>
<keyword evidence="7" id="KW-1015">Disulfide bond</keyword>
<keyword evidence="5 9" id="KW-0732">Signal</keyword>
<feature type="domain" description="Ubiquitin-like" evidence="10">
    <location>
        <begin position="1847"/>
        <end position="1927"/>
    </location>
</feature>
<dbReference type="Gene3D" id="2.60.40.690">
    <property type="entry name" value="Alpha-macroglobulin, receptor-binding domain"/>
    <property type="match status" value="1"/>
</dbReference>
<sequence>MGLPGIRVWTWTLCVLLSWMCVGRVLAGPQYMVAIPSLLEAGAETKFCVSLLQPNETLDMTITLSSEEQNTTTLLKKTTSEEFHECLQFQVPIVQNEKVYTFEVEVKGDTFSSKEVRKVMARVYQPLTFIQTDKPIYLPGQTVHFRVVTLDTKLRPADRLYNIIELEDADDNRVAQWLNQTSDGSILQLSYSLNSEAREGTYQVIVTVGEMKIYHNFQVEKYVLPKFDVKITTLDVVSIQQEEIEAEICAKYTYGHPVPGSAKVKMCRPLSRYYASPIIFTPLNPDGIPDIVAPCYEETKKTDKRGCATFSIMMSNFTKLDQKILQDYLDLSAEVEEEGTGISHPQGKRQQISYMIGKLSFFDTPKIYDSGSNVEGKVKAVHFNDTPIRDMPVYLFEGERWSSRRLRNLTTDSDGVAAFSFNTINITGDINIFVSTTPELGYSGYRTPYHETGHHTVFMAQLSSPDTKPVSALEVQKKDKPLACDTEVEISIKYTVVGEKQGSATLMYLVLSRGAIVMQGFELVEVQDETVMEGKVSFKLNVQPEIAPGVQVVAYAVLPSENVIAHKVDFSVEKCFSHKVSLEFSPSSPVPGDETTMQLKAQPGSLCGVSAVDQSVLIKSPGKSLNANQIYDLLPVTKVSYIPYEVSDPVECLHVRPRRYILPHTSEREDAHSVFQSVGLKMATNLFIRLPSCLKFKGREYQYSHYVIGLRYDSAPEVARMETRVVAMSGSAGPAGGGLASNSEAAPIETVRTFFPETWIWDLVAVGASGTKDVSLTVPDTITTWETEAFCLSPQGFGLAPRKEITVFQPFFLELTLPYSIIRGEHFELKATTFNYMSSCIMVTVTPEPSSDYTLTPLSGDLYTSCLCGSERQTLSWTMAPSALGVMNVSVTAEAVASHASCDNEIVSVPDRGRIDKVTRSLIVKAEGTEMTKTHNLLLCPKGEALTEEVELQLPKNVINGSARASVSVLGDILGRALKNLDGLLKMPYGCGEQNMALLAPNIYILQYLKNTQQLTPAIVQKATNFLTSGYQRQLNYKDREGAYSTFGSGAGNTWLTAFVLRSFTKAQSFIYIDPTKIEESKHWLDREQRENGCFKKSGRLFNNRMKGGVSDEVTLSAYITAAFLEVNASVDDPVVKKSLSCLRESTGNLSNTYTTALLAYVFTLAGDMETRAHLLQHLDTVGQIQGGFLHWSQTAEDTSASLSVEISSYVMLAKLSASPTTSDLGYASRIVRWLTTQQNYYGGFSSTQDTVVALQALALYSTLVFSPAGSSAVTVKSPSGTLNFEVNQSNKLLYQEETLQDVTGTYGVEVKGTTCASMQFSVQYNIPTPVDVTTFSVQVRPEASCNSNSHRLTLALTSQYLGKEEITNMVILDIKMLSGFVPDPESLKKLRGALLVDRVEEKEDRVLVYIQELPTGIPIHHSLVLIQEHLVQNMKPAVVKIYDYYQPSDQTETDYTYPCAAGLDTALVRAGSSPLCVSVSLLHWQPAEGEAVQRDGAMQPPEDGDGRSFVEVMSEKYSPENFPCRRAPGMGVVVMPITGPQGSPMKDRLNLPRLLVLNSCGISRAGEQAEIAAFCSHVMELDLSHNKLQDWHEISKIVSNIPNLEFLNLSSNPLAGLTLEPRCAEAFSRVRCLVLNNTQVSWDNVLLLTQEIPELEELFLCLNEYSSLSTSSAVCPSLRLLHITDNSLQDWAEVRKFGSTFPSLESLVMANNNLASIQDSKDILQRLFPNLRNINLHNSGLNRWEDIEKLNFFPKLVEVRLQGIPLLQTYTNAERRSLMIAQLPAISMLNGSVVTDSEREDAERFFIRYHLDYPEEELPYRYHSLVTKYGKLEPLAEVDLRPRCRAQVEVHCEEKVEQLNIRLDQTVAELRKQLTTVVQLSTNSMRLYYINKDSAFGPEEMKYNTRALHSYSIQDGDEILVVPKIK</sequence>
<evidence type="ECO:0000256" key="3">
    <source>
        <dbReference type="ARBA" id="ARBA00022525"/>
    </source>
</evidence>
<dbReference type="Gene3D" id="2.60.120.1540">
    <property type="match status" value="1"/>
</dbReference>
<dbReference type="PROSITE" id="PS50053">
    <property type="entry name" value="UBIQUITIN_2"/>
    <property type="match status" value="1"/>
</dbReference>
<dbReference type="Pfam" id="PF17791">
    <property type="entry name" value="MG3"/>
    <property type="match status" value="1"/>
</dbReference>
<dbReference type="CDD" id="cd17045">
    <property type="entry name" value="Ubl_TBCEL"/>
    <property type="match status" value="1"/>
</dbReference>
<dbReference type="Gene3D" id="2.60.40.1930">
    <property type="match status" value="2"/>
</dbReference>
<dbReference type="Pfam" id="PF00207">
    <property type="entry name" value="A2M"/>
    <property type="match status" value="1"/>
</dbReference>
<evidence type="ECO:0000256" key="9">
    <source>
        <dbReference type="SAM" id="SignalP"/>
    </source>
</evidence>
<dbReference type="FunFam" id="3.10.20.90:FF:000115">
    <property type="entry name" value="tubulin-specific chaperone cofactor E-like protein"/>
    <property type="match status" value="1"/>
</dbReference>
<evidence type="ECO:0000259" key="10">
    <source>
        <dbReference type="PROSITE" id="PS50053"/>
    </source>
</evidence>
<dbReference type="FunFam" id="1.50.10.20:FF:000001">
    <property type="entry name" value="CD109 isoform 1"/>
    <property type="match status" value="1"/>
</dbReference>
<evidence type="ECO:0000256" key="5">
    <source>
        <dbReference type="ARBA" id="ARBA00022729"/>
    </source>
</evidence>
<reference evidence="11 12" key="1">
    <citation type="submission" date="2017-12" db="EMBL/GenBank/DDBJ databases">
        <title>Integrating genomic resources of turbot (Scophthalmus maximus) in depth evaluation of genetic and physical mapping variation across individuals.</title>
        <authorList>
            <person name="Martinez P."/>
        </authorList>
    </citation>
    <scope>NUCLEOTIDE SEQUENCE [LARGE SCALE GENOMIC DNA]</scope>
</reference>
<dbReference type="FunFam" id="3.80.10.10:FF:000145">
    <property type="entry name" value="Tubulin-specific chaperone cofactor E-like protein"/>
    <property type="match status" value="1"/>
</dbReference>
<dbReference type="Gene3D" id="3.10.20.90">
    <property type="entry name" value="Phosphatidylinositol 3-kinase Catalytic Subunit, Chain A, domain 1"/>
    <property type="match status" value="1"/>
</dbReference>
<dbReference type="Pfam" id="PF01835">
    <property type="entry name" value="MG2"/>
    <property type="match status" value="1"/>
</dbReference>
<dbReference type="STRING" id="52904.ENSSMAP00000027980"/>
<evidence type="ECO:0000313" key="12">
    <source>
        <dbReference type="Proteomes" id="UP000246464"/>
    </source>
</evidence>
<dbReference type="InterPro" id="IPR036595">
    <property type="entry name" value="A-macroglobulin_rcpt-bd_sf"/>
</dbReference>
<comment type="similarity">
    <text evidence="2">Belongs to the protease inhibitor I39 (alpha-2-macroglobulin) family.</text>
</comment>
<dbReference type="CDD" id="cd02897">
    <property type="entry name" value="A2M_2"/>
    <property type="match status" value="1"/>
</dbReference>
<dbReference type="InterPro" id="IPR041813">
    <property type="entry name" value="A2M_TED"/>
</dbReference>
<dbReference type="Gene3D" id="2.20.130.20">
    <property type="match status" value="1"/>
</dbReference>
<organism evidence="11 12">
    <name type="scientific">Scophthalmus maximus</name>
    <name type="common">Turbot</name>
    <name type="synonym">Psetta maxima</name>
    <dbReference type="NCBI Taxonomy" id="52904"/>
    <lineage>
        <taxon>Eukaryota</taxon>
        <taxon>Metazoa</taxon>
        <taxon>Chordata</taxon>
        <taxon>Craniata</taxon>
        <taxon>Vertebrata</taxon>
        <taxon>Euteleostomi</taxon>
        <taxon>Actinopterygii</taxon>
        <taxon>Neopterygii</taxon>
        <taxon>Teleostei</taxon>
        <taxon>Neoteleostei</taxon>
        <taxon>Acanthomorphata</taxon>
        <taxon>Carangaria</taxon>
        <taxon>Pleuronectiformes</taxon>
        <taxon>Pleuronectoidei</taxon>
        <taxon>Scophthalmidae</taxon>
        <taxon>Scophthalmus</taxon>
    </lineage>
</organism>
<feature type="chain" id="PRO_5015885171" evidence="9">
    <location>
        <begin position="28"/>
        <end position="1927"/>
    </location>
</feature>
<feature type="signal peptide" evidence="9">
    <location>
        <begin position="1"/>
        <end position="27"/>
    </location>
</feature>
<dbReference type="Proteomes" id="UP000246464">
    <property type="component" value="Chromosome 3"/>
</dbReference>
<dbReference type="InterPro" id="IPR013783">
    <property type="entry name" value="Ig-like_fold"/>
</dbReference>
<dbReference type="SUPFAM" id="SSF54236">
    <property type="entry name" value="Ubiquitin-like"/>
    <property type="match status" value="1"/>
</dbReference>
<gene>
    <name evidence="11" type="ORF">SMAX5B_008390</name>
</gene>
<dbReference type="InterPro" id="IPR009048">
    <property type="entry name" value="A-macroglobulin_rcpt-bd"/>
</dbReference>
<dbReference type="InterPro" id="IPR019742">
    <property type="entry name" value="MacrogloblnA2_CS"/>
</dbReference>
<dbReference type="Pfam" id="PF07678">
    <property type="entry name" value="TED_complement"/>
    <property type="match status" value="1"/>
</dbReference>
<dbReference type="InterPro" id="IPR029071">
    <property type="entry name" value="Ubiquitin-like_domsf"/>
</dbReference>
<dbReference type="SUPFAM" id="SSF81296">
    <property type="entry name" value="E set domains"/>
    <property type="match status" value="1"/>
</dbReference>
<keyword evidence="6" id="KW-0722">Serine protease inhibitor</keyword>
<dbReference type="InterPro" id="IPR047565">
    <property type="entry name" value="Alpha-macroglob_thiol-ester_cl"/>
</dbReference>
<dbReference type="SMART" id="SM01419">
    <property type="entry name" value="Thiol-ester_cl"/>
    <property type="match status" value="1"/>
</dbReference>
<dbReference type="InterPro" id="IPR014756">
    <property type="entry name" value="Ig_E-set"/>
</dbReference>
<dbReference type="Gene3D" id="2.60.40.1940">
    <property type="match status" value="1"/>
</dbReference>
<dbReference type="Pfam" id="PF07677">
    <property type="entry name" value="A2M_recep"/>
    <property type="match status" value="1"/>
</dbReference>
<evidence type="ECO:0000256" key="1">
    <source>
        <dbReference type="ARBA" id="ARBA00004613"/>
    </source>
</evidence>
<dbReference type="PANTHER" id="PTHR11412">
    <property type="entry name" value="MACROGLOBULIN / COMPLEMENT"/>
    <property type="match status" value="1"/>
</dbReference>
<dbReference type="SMART" id="SM01359">
    <property type="entry name" value="A2M_N_2"/>
    <property type="match status" value="1"/>
</dbReference>